<reference evidence="3" key="1">
    <citation type="submission" date="2023-06" db="EMBL/GenBank/DDBJ databases">
        <title>Conoideocrella luteorostrata (Hypocreales: Clavicipitaceae), a potential biocontrol fungus for elongate hemlock scale in United States Christmas tree production areas.</title>
        <authorList>
            <person name="Barrett H."/>
            <person name="Lovett B."/>
            <person name="Macias A.M."/>
            <person name="Stajich J.E."/>
            <person name="Kasson M.T."/>
        </authorList>
    </citation>
    <scope>NUCLEOTIDE SEQUENCE</scope>
    <source>
        <strain evidence="3">ARSEF 14590</strain>
    </source>
</reference>
<dbReference type="PANTHER" id="PTHR42031">
    <property type="entry name" value="KEY LIME PATHOGENICITY PROTEIN"/>
    <property type="match status" value="1"/>
</dbReference>
<gene>
    <name evidence="3" type="ORF">QQS21_002319</name>
</gene>
<organism evidence="3 4">
    <name type="scientific">Conoideocrella luteorostrata</name>
    <dbReference type="NCBI Taxonomy" id="1105319"/>
    <lineage>
        <taxon>Eukaryota</taxon>
        <taxon>Fungi</taxon>
        <taxon>Dikarya</taxon>
        <taxon>Ascomycota</taxon>
        <taxon>Pezizomycotina</taxon>
        <taxon>Sordariomycetes</taxon>
        <taxon>Hypocreomycetidae</taxon>
        <taxon>Hypocreales</taxon>
        <taxon>Clavicipitaceae</taxon>
        <taxon>Conoideocrella</taxon>
    </lineage>
</organism>
<name>A0AAJ0FWM5_9HYPO</name>
<comment type="caution">
    <text evidence="3">The sequence shown here is derived from an EMBL/GenBank/DDBJ whole genome shotgun (WGS) entry which is preliminary data.</text>
</comment>
<feature type="region of interest" description="Disordered" evidence="1">
    <location>
        <begin position="456"/>
        <end position="488"/>
    </location>
</feature>
<evidence type="ECO:0000313" key="3">
    <source>
        <dbReference type="EMBL" id="KAK2609092.1"/>
    </source>
</evidence>
<feature type="compositionally biased region" description="Low complexity" evidence="1">
    <location>
        <begin position="511"/>
        <end position="524"/>
    </location>
</feature>
<sequence>MTKPVKPANLLSREQQLEQRVNTLTASVQLLQNQLASQHSPTLGASTNFLSCWTAQPPRNGRASLDAAMNNQHDSGWDVQTRPRAYSNQDRPLHLMARTISNHSEFDVASVYGGAAAPFTPFTPTSAPAYVTGSSRAASIQGPLPSVDENGSGPDVGVHPSSYLSTNNWSDNQSFLVSTGAYLSPHEANHSNLVSSAPPSMVSGLSAVEQTHPLTRPNSSYGGSNCARMIRLPSSQSIQTDELSTQETRDFDDRCAMSAASDTDFLAMGSVFHGATTHAYPPSTSSTAMFLSPPVPRSMERSTSNTSSASAKSTVSNTERRAREALSRTSQNGKSNAIRPKIESTSDTKPAADVPQKKEGKNPPQKMRYQRPKGPKAFCPDCDEHPDGFRGEHELRRHRNSKHKEFIKKFVCRDPETVGLFSDVKAVIPLSSCKSCCTGKMYGAYYNAAAHLRRTHFKPKSNRRGPRNMRRHSDEKRGGKGGGDWPSMNDLKVWFKEVEISAGRDDDEQSASPAADIDGAAAVTDTDDNNHDDWMCGQAINGEGSECDDGDFNMAAHYPSDNLCIPNATSGECSPANELPYDQTSAVDYSVNAFPVQTPDNVNYDPTFLGSSSYGSAYNQNQGYPW</sequence>
<evidence type="ECO:0000313" key="4">
    <source>
        <dbReference type="Proteomes" id="UP001251528"/>
    </source>
</evidence>
<evidence type="ECO:0000256" key="1">
    <source>
        <dbReference type="SAM" id="MobiDB-lite"/>
    </source>
</evidence>
<dbReference type="EMBL" id="JASWJB010000027">
    <property type="protein sequence ID" value="KAK2609092.1"/>
    <property type="molecule type" value="Genomic_DNA"/>
</dbReference>
<feature type="compositionally biased region" description="Basic residues" evidence="1">
    <location>
        <begin position="456"/>
        <end position="470"/>
    </location>
</feature>
<feature type="compositionally biased region" description="Low complexity" evidence="1">
    <location>
        <begin position="302"/>
        <end position="317"/>
    </location>
</feature>
<evidence type="ECO:0000259" key="2">
    <source>
        <dbReference type="Pfam" id="PF25438"/>
    </source>
</evidence>
<dbReference type="AlphaFoldDB" id="A0AAJ0FWM5"/>
<proteinExistence type="predicted"/>
<protein>
    <recommendedName>
        <fullName evidence="2">DUF7896 domain-containing protein</fullName>
    </recommendedName>
</protein>
<feature type="region of interest" description="Disordered" evidence="1">
    <location>
        <begin position="502"/>
        <end position="529"/>
    </location>
</feature>
<dbReference type="PANTHER" id="PTHR42031:SF1">
    <property type="entry name" value="KEY LIME PATHOGENICITY PROTEIN"/>
    <property type="match status" value="1"/>
</dbReference>
<dbReference type="Pfam" id="PF25438">
    <property type="entry name" value="DUF7896"/>
    <property type="match status" value="1"/>
</dbReference>
<dbReference type="InterPro" id="IPR057218">
    <property type="entry name" value="DUF7896"/>
</dbReference>
<feature type="region of interest" description="Disordered" evidence="1">
    <location>
        <begin position="279"/>
        <end position="373"/>
    </location>
</feature>
<dbReference type="Proteomes" id="UP001251528">
    <property type="component" value="Unassembled WGS sequence"/>
</dbReference>
<feature type="domain" description="DUF7896" evidence="2">
    <location>
        <begin position="408"/>
        <end position="498"/>
    </location>
</feature>
<keyword evidence="4" id="KW-1185">Reference proteome</keyword>
<accession>A0AAJ0FWM5</accession>